<feature type="transmembrane region" description="Helical" evidence="10">
    <location>
        <begin position="188"/>
        <end position="207"/>
    </location>
</feature>
<dbReference type="Proteomes" id="UP000528286">
    <property type="component" value="Unassembled WGS sequence"/>
</dbReference>
<evidence type="ECO:0000256" key="7">
    <source>
        <dbReference type="ARBA" id="ARBA00022989"/>
    </source>
</evidence>
<feature type="transmembrane region" description="Helical" evidence="10">
    <location>
        <begin position="94"/>
        <end position="115"/>
    </location>
</feature>
<dbReference type="AlphaFoldDB" id="A0A7W6NL44"/>
<keyword evidence="7 10" id="KW-1133">Transmembrane helix</keyword>
<evidence type="ECO:0000256" key="1">
    <source>
        <dbReference type="ARBA" id="ARBA00004651"/>
    </source>
</evidence>
<feature type="transmembrane region" description="Helical" evidence="10">
    <location>
        <begin position="135"/>
        <end position="159"/>
    </location>
</feature>
<evidence type="ECO:0000313" key="12">
    <source>
        <dbReference type="Proteomes" id="UP000528286"/>
    </source>
</evidence>
<name>A0A7W6NL44_9HYPH</name>
<proteinExistence type="inferred from homology"/>
<keyword evidence="5 10" id="KW-0812">Transmembrane</keyword>
<dbReference type="GO" id="GO:0005886">
    <property type="term" value="C:plasma membrane"/>
    <property type="evidence" value="ECO:0007669"/>
    <property type="project" value="UniProtKB-SubCell"/>
</dbReference>
<keyword evidence="3" id="KW-1003">Cell membrane</keyword>
<reference evidence="11 12" key="1">
    <citation type="submission" date="2020-08" db="EMBL/GenBank/DDBJ databases">
        <title>Genomic Encyclopedia of Type Strains, Phase IV (KMG-IV): sequencing the most valuable type-strain genomes for metagenomic binning, comparative biology and taxonomic classification.</title>
        <authorList>
            <person name="Goeker M."/>
        </authorList>
    </citation>
    <scope>NUCLEOTIDE SEQUENCE [LARGE SCALE GENOMIC DNA]</scope>
    <source>
        <strain evidence="11 12">DSM 29853</strain>
    </source>
</reference>
<feature type="transmembrane region" description="Helical" evidence="10">
    <location>
        <begin position="12"/>
        <end position="38"/>
    </location>
</feature>
<keyword evidence="2" id="KW-0813">Transport</keyword>
<dbReference type="PANTHER" id="PTHR11795:SF371">
    <property type="entry name" value="HIGH-AFFINITY BRANCHED-CHAIN AMINO ACID TRANSPORT SYSTEM PERMEASE PROTEIN LIVH"/>
    <property type="match status" value="1"/>
</dbReference>
<dbReference type="Pfam" id="PF02653">
    <property type="entry name" value="BPD_transp_2"/>
    <property type="match status" value="1"/>
</dbReference>
<dbReference type="GO" id="GO:0015190">
    <property type="term" value="F:L-leucine transmembrane transporter activity"/>
    <property type="evidence" value="ECO:0007669"/>
    <property type="project" value="TreeGrafter"/>
</dbReference>
<sequence>MDLLLQHVINAVSLGGTYALLSLGLAIVFSIIGLINFAHGELMTAAGYTIFFMLAAGVSLPLAIVFAIVAVAILAMGIERVAFRPMRKADMTGLLITSFAMSMILQAFFQNAIGARPRAVAMPEALSGVVNLGSVHLGIIPLMSISITVVALVALNLFLKHTVMGITMRAAAEDIDVVRLLGLKAGRVVATSFAVSGVLAATAAFLWVAQRGSVDPLMGFVPVLKAFVATIVGGLGSLTGAVAGGMLLGIVEVLAQVVLPPSMVEFRDAFVLGFVILLLLVRPQGLLPAPTGRRS</sequence>
<evidence type="ECO:0000256" key="9">
    <source>
        <dbReference type="ARBA" id="ARBA00037998"/>
    </source>
</evidence>
<gene>
    <name evidence="11" type="ORF">GGR23_003368</name>
</gene>
<evidence type="ECO:0000256" key="5">
    <source>
        <dbReference type="ARBA" id="ARBA00022692"/>
    </source>
</evidence>
<evidence type="ECO:0000313" key="11">
    <source>
        <dbReference type="EMBL" id="MBB4066155.1"/>
    </source>
</evidence>
<accession>A0A7W6NL44</accession>
<evidence type="ECO:0000256" key="2">
    <source>
        <dbReference type="ARBA" id="ARBA00022448"/>
    </source>
</evidence>
<dbReference type="GO" id="GO:0015188">
    <property type="term" value="F:L-isoleucine transmembrane transporter activity"/>
    <property type="evidence" value="ECO:0007669"/>
    <property type="project" value="TreeGrafter"/>
</dbReference>
<dbReference type="PANTHER" id="PTHR11795">
    <property type="entry name" value="BRANCHED-CHAIN AMINO ACID TRANSPORT SYSTEM PERMEASE PROTEIN LIVH"/>
    <property type="match status" value="1"/>
</dbReference>
<dbReference type="GO" id="GO:0015808">
    <property type="term" value="P:L-alanine transport"/>
    <property type="evidence" value="ECO:0007669"/>
    <property type="project" value="TreeGrafter"/>
</dbReference>
<dbReference type="EMBL" id="JACIEZ010000007">
    <property type="protein sequence ID" value="MBB4066155.1"/>
    <property type="molecule type" value="Genomic_DNA"/>
</dbReference>
<feature type="transmembrane region" description="Helical" evidence="10">
    <location>
        <begin position="50"/>
        <end position="74"/>
    </location>
</feature>
<evidence type="ECO:0000256" key="4">
    <source>
        <dbReference type="ARBA" id="ARBA00022519"/>
    </source>
</evidence>
<dbReference type="GO" id="GO:0005304">
    <property type="term" value="F:L-valine transmembrane transporter activity"/>
    <property type="evidence" value="ECO:0007669"/>
    <property type="project" value="TreeGrafter"/>
</dbReference>
<evidence type="ECO:0000256" key="3">
    <source>
        <dbReference type="ARBA" id="ARBA00022475"/>
    </source>
</evidence>
<dbReference type="GO" id="GO:0042941">
    <property type="term" value="P:D-alanine transmembrane transport"/>
    <property type="evidence" value="ECO:0007669"/>
    <property type="project" value="TreeGrafter"/>
</dbReference>
<evidence type="ECO:0000256" key="6">
    <source>
        <dbReference type="ARBA" id="ARBA00022970"/>
    </source>
</evidence>
<dbReference type="InterPro" id="IPR001851">
    <property type="entry name" value="ABC_transp_permease"/>
</dbReference>
<keyword evidence="8 10" id="KW-0472">Membrane</keyword>
<organism evidence="11 12">
    <name type="scientific">Gellertiella hungarica</name>
    <dbReference type="NCBI Taxonomy" id="1572859"/>
    <lineage>
        <taxon>Bacteria</taxon>
        <taxon>Pseudomonadati</taxon>
        <taxon>Pseudomonadota</taxon>
        <taxon>Alphaproteobacteria</taxon>
        <taxon>Hyphomicrobiales</taxon>
        <taxon>Rhizobiaceae</taxon>
        <taxon>Gellertiella</taxon>
    </lineage>
</organism>
<dbReference type="RefSeq" id="WP_183367426.1">
    <property type="nucleotide sequence ID" value="NZ_JACIEZ010000007.1"/>
</dbReference>
<keyword evidence="12" id="KW-1185">Reference proteome</keyword>
<dbReference type="CDD" id="cd06582">
    <property type="entry name" value="TM_PBP1_LivH_like"/>
    <property type="match status" value="1"/>
</dbReference>
<keyword evidence="4" id="KW-0997">Cell inner membrane</keyword>
<evidence type="ECO:0000256" key="8">
    <source>
        <dbReference type="ARBA" id="ARBA00023136"/>
    </source>
</evidence>
<comment type="caution">
    <text evidence="11">The sequence shown here is derived from an EMBL/GenBank/DDBJ whole genome shotgun (WGS) entry which is preliminary data.</text>
</comment>
<dbReference type="InterPro" id="IPR052157">
    <property type="entry name" value="BCAA_transport_permease"/>
</dbReference>
<dbReference type="GO" id="GO:1903806">
    <property type="term" value="P:L-isoleucine import across plasma membrane"/>
    <property type="evidence" value="ECO:0007669"/>
    <property type="project" value="TreeGrafter"/>
</dbReference>
<protein>
    <submittedName>
        <fullName evidence="11">Branched-chain amino acid transport system permease protein</fullName>
    </submittedName>
</protein>
<comment type="similarity">
    <text evidence="9">Belongs to the binding-protein-dependent transport system permease family. LivHM subfamily.</text>
</comment>
<feature type="transmembrane region" description="Helical" evidence="10">
    <location>
        <begin position="266"/>
        <end position="285"/>
    </location>
</feature>
<keyword evidence="6" id="KW-0029">Amino-acid transport</keyword>
<dbReference type="GO" id="GO:0015192">
    <property type="term" value="F:L-phenylalanine transmembrane transporter activity"/>
    <property type="evidence" value="ECO:0007669"/>
    <property type="project" value="TreeGrafter"/>
</dbReference>
<feature type="transmembrane region" description="Helical" evidence="10">
    <location>
        <begin position="227"/>
        <end position="254"/>
    </location>
</feature>
<evidence type="ECO:0000256" key="10">
    <source>
        <dbReference type="SAM" id="Phobius"/>
    </source>
</evidence>
<comment type="subcellular location">
    <subcellularLocation>
        <location evidence="1">Cell membrane</location>
        <topology evidence="1">Multi-pass membrane protein</topology>
    </subcellularLocation>
</comment>